<name>A0A372MFL3_9SPIR</name>
<organism evidence="1 2">
    <name type="scientific">Sphaerochaeta halotolerans</name>
    <dbReference type="NCBI Taxonomy" id="2293840"/>
    <lineage>
        <taxon>Bacteria</taxon>
        <taxon>Pseudomonadati</taxon>
        <taxon>Spirochaetota</taxon>
        <taxon>Spirochaetia</taxon>
        <taxon>Spirochaetales</taxon>
        <taxon>Sphaerochaetaceae</taxon>
        <taxon>Sphaerochaeta</taxon>
    </lineage>
</organism>
<evidence type="ECO:0000313" key="2">
    <source>
        <dbReference type="Proteomes" id="UP000264002"/>
    </source>
</evidence>
<dbReference type="Proteomes" id="UP000264002">
    <property type="component" value="Unassembled WGS sequence"/>
</dbReference>
<dbReference type="OrthoDB" id="360817at2"/>
<dbReference type="Gene3D" id="3.40.50.360">
    <property type="match status" value="1"/>
</dbReference>
<reference evidence="1 2" key="2">
    <citation type="submission" date="2018-09" db="EMBL/GenBank/DDBJ databases">
        <title>Genome of Sphaerochaeta halotolerans strain 4-11.</title>
        <authorList>
            <person name="Nazina T.N."/>
            <person name="Sokolova D.S."/>
        </authorList>
    </citation>
    <scope>NUCLEOTIDE SEQUENCE [LARGE SCALE GENOMIC DNA]</scope>
    <source>
        <strain evidence="1 2">4-11</strain>
    </source>
</reference>
<dbReference type="SUPFAM" id="SSF52218">
    <property type="entry name" value="Flavoproteins"/>
    <property type="match status" value="1"/>
</dbReference>
<protein>
    <submittedName>
        <fullName evidence="1">Flavodoxin family protein</fullName>
    </submittedName>
</protein>
<dbReference type="RefSeq" id="WP_117330605.1">
    <property type="nucleotide sequence ID" value="NZ_QUWK01000008.1"/>
</dbReference>
<comment type="caution">
    <text evidence="1">The sequence shown here is derived from an EMBL/GenBank/DDBJ whole genome shotgun (WGS) entry which is preliminary data.</text>
</comment>
<dbReference type="InterPro" id="IPR029039">
    <property type="entry name" value="Flavoprotein-like_sf"/>
</dbReference>
<accession>A0A372MFL3</accession>
<evidence type="ECO:0000313" key="1">
    <source>
        <dbReference type="EMBL" id="RFU94571.1"/>
    </source>
</evidence>
<dbReference type="AlphaFoldDB" id="A0A372MFL3"/>
<sequence>MKVCILYAPASKGNEKMKAIANALSESISAQGHMVDVFDMSLEAGKIVSFYDYLIIGTETLTFFGGKIPQTVSGFLKSAGSISGKRCMAFITKGGIRSMKTLQTLMKTMEKEGMFLKKSEIINKVDLARAVGKRVQI</sequence>
<proteinExistence type="predicted"/>
<dbReference type="EMBL" id="QUWK01000008">
    <property type="protein sequence ID" value="RFU94571.1"/>
    <property type="molecule type" value="Genomic_DNA"/>
</dbReference>
<reference evidence="2" key="1">
    <citation type="submission" date="2018-08" db="EMBL/GenBank/DDBJ databases">
        <authorList>
            <person name="Grouzdev D.S."/>
            <person name="Krutkina M.S."/>
        </authorList>
    </citation>
    <scope>NUCLEOTIDE SEQUENCE [LARGE SCALE GENOMIC DNA]</scope>
    <source>
        <strain evidence="2">4-11</strain>
    </source>
</reference>
<gene>
    <name evidence="1" type="ORF">DYP60_08620</name>
</gene>
<keyword evidence="2" id="KW-1185">Reference proteome</keyword>